<sequence length="49" mass="5908">MIERRCSYVDPLFLDRFKTVSVDLKISLDDIFVVENVVLDEYDVYYSHF</sequence>
<reference evidence="1" key="1">
    <citation type="submission" date="2014-12" db="EMBL/GenBank/DDBJ databases">
        <title>Insight into the proteome of Arion vulgaris.</title>
        <authorList>
            <person name="Aradska J."/>
            <person name="Bulat T."/>
            <person name="Smidak R."/>
            <person name="Sarate P."/>
            <person name="Gangsoo J."/>
            <person name="Sialana F."/>
            <person name="Bilban M."/>
            <person name="Lubec G."/>
        </authorList>
    </citation>
    <scope>NUCLEOTIDE SEQUENCE</scope>
    <source>
        <tissue evidence="1">Skin</tissue>
    </source>
</reference>
<name>A0A0B6ZVI7_9EUPU</name>
<accession>A0A0B6ZVI7</accession>
<dbReference type="EMBL" id="HACG01025764">
    <property type="protein sequence ID" value="CEK72629.1"/>
    <property type="molecule type" value="Transcribed_RNA"/>
</dbReference>
<evidence type="ECO:0000313" key="1">
    <source>
        <dbReference type="EMBL" id="CEK72629.1"/>
    </source>
</evidence>
<gene>
    <name evidence="1" type="primary">ORF83255</name>
</gene>
<dbReference type="AlphaFoldDB" id="A0A0B6ZVI7"/>
<proteinExistence type="predicted"/>
<feature type="non-terminal residue" evidence="1">
    <location>
        <position position="49"/>
    </location>
</feature>
<organism evidence="1">
    <name type="scientific">Arion vulgaris</name>
    <dbReference type="NCBI Taxonomy" id="1028688"/>
    <lineage>
        <taxon>Eukaryota</taxon>
        <taxon>Metazoa</taxon>
        <taxon>Spiralia</taxon>
        <taxon>Lophotrochozoa</taxon>
        <taxon>Mollusca</taxon>
        <taxon>Gastropoda</taxon>
        <taxon>Heterobranchia</taxon>
        <taxon>Euthyneura</taxon>
        <taxon>Panpulmonata</taxon>
        <taxon>Eupulmonata</taxon>
        <taxon>Stylommatophora</taxon>
        <taxon>Helicina</taxon>
        <taxon>Arionoidea</taxon>
        <taxon>Arionidae</taxon>
        <taxon>Arion</taxon>
    </lineage>
</organism>
<protein>
    <submittedName>
        <fullName evidence="1">Uncharacterized protein</fullName>
    </submittedName>
</protein>